<dbReference type="AlphaFoldDB" id="A0A645HS79"/>
<dbReference type="SUPFAM" id="SSF55469">
    <property type="entry name" value="FMN-dependent nitroreductase-like"/>
    <property type="match status" value="1"/>
</dbReference>
<gene>
    <name evidence="2" type="ORF">SDC9_188887</name>
</gene>
<dbReference type="InterPro" id="IPR029479">
    <property type="entry name" value="Nitroreductase"/>
</dbReference>
<organism evidence="2">
    <name type="scientific">bioreactor metagenome</name>
    <dbReference type="NCBI Taxonomy" id="1076179"/>
    <lineage>
        <taxon>unclassified sequences</taxon>
        <taxon>metagenomes</taxon>
        <taxon>ecological metagenomes</taxon>
    </lineage>
</organism>
<name>A0A645HS79_9ZZZZ</name>
<reference evidence="2" key="1">
    <citation type="submission" date="2019-08" db="EMBL/GenBank/DDBJ databases">
        <authorList>
            <person name="Kucharzyk K."/>
            <person name="Murdoch R.W."/>
            <person name="Higgins S."/>
            <person name="Loffler F."/>
        </authorList>
    </citation>
    <scope>NUCLEOTIDE SEQUENCE</scope>
</reference>
<dbReference type="EMBL" id="VSSQ01098326">
    <property type="protein sequence ID" value="MPN41342.1"/>
    <property type="molecule type" value="Genomic_DNA"/>
</dbReference>
<proteinExistence type="predicted"/>
<dbReference type="InterPro" id="IPR000415">
    <property type="entry name" value="Nitroreductase-like"/>
</dbReference>
<evidence type="ECO:0000259" key="1">
    <source>
        <dbReference type="Pfam" id="PF00881"/>
    </source>
</evidence>
<feature type="domain" description="Nitroreductase" evidence="1">
    <location>
        <begin position="1"/>
        <end position="43"/>
    </location>
</feature>
<protein>
    <recommendedName>
        <fullName evidence="1">Nitroreductase domain-containing protein</fullName>
    </recommendedName>
</protein>
<accession>A0A645HS79</accession>
<evidence type="ECO:0000313" key="2">
    <source>
        <dbReference type="EMBL" id="MPN41342.1"/>
    </source>
</evidence>
<dbReference type="GO" id="GO:0016491">
    <property type="term" value="F:oxidoreductase activity"/>
    <property type="evidence" value="ECO:0007669"/>
    <property type="project" value="InterPro"/>
</dbReference>
<sequence length="48" mass="5288">MLLKAVDLGLGCCYVTGFREKELAKSLNIDKGKEIIAVLTLGYEDKID</sequence>
<comment type="caution">
    <text evidence="2">The sequence shown here is derived from an EMBL/GenBank/DDBJ whole genome shotgun (WGS) entry which is preliminary data.</text>
</comment>
<dbReference type="Gene3D" id="3.40.109.10">
    <property type="entry name" value="NADH Oxidase"/>
    <property type="match status" value="1"/>
</dbReference>
<dbReference type="Pfam" id="PF00881">
    <property type="entry name" value="Nitroreductase"/>
    <property type="match status" value="1"/>
</dbReference>